<reference evidence="1" key="1">
    <citation type="journal article" date="2021" name="Proc. Natl. Acad. Sci. U.S.A.">
        <title>A Catalog of Tens of Thousands of Viruses from Human Metagenomes Reveals Hidden Associations with Chronic Diseases.</title>
        <authorList>
            <person name="Tisza M.J."/>
            <person name="Buck C.B."/>
        </authorList>
    </citation>
    <scope>NUCLEOTIDE SEQUENCE</scope>
    <source>
        <strain evidence="1">Ct5rm7</strain>
    </source>
</reference>
<dbReference type="EMBL" id="BK059103">
    <property type="protein sequence ID" value="DAE30210.1"/>
    <property type="molecule type" value="Genomic_DNA"/>
</dbReference>
<name>A0A8S5RGF6_9VIRU</name>
<evidence type="ECO:0000313" key="1">
    <source>
        <dbReference type="EMBL" id="DAE30210.1"/>
    </source>
</evidence>
<accession>A0A8S5RGF6</accession>
<protein>
    <submittedName>
        <fullName evidence="1">Terminase small subunit</fullName>
    </submittedName>
</protein>
<sequence length="174" mass="19378">MSEKTDNITGNKEEKTLTEQELQFCGLYVNGGLEYAGRPKKCYVEVFGEKAAKNPHSAANYLMNKPHVLAHIKALLSSDRFEMETTAVKLQVTETLKAVMDETATSDYTDRFGVPLSPAPLRAVSVNAAKALMEIFPIRHKEENRLRIEGGDGNVIFNVIVPQNPPRNEEEAQD</sequence>
<organism evidence="1">
    <name type="scientific">virus sp. ct5rm7</name>
    <dbReference type="NCBI Taxonomy" id="2827298"/>
    <lineage>
        <taxon>Viruses</taxon>
    </lineage>
</organism>
<proteinExistence type="predicted"/>